<sequence>MREAVDLEQAVYGALGERVARHDACAFEQQPNLADRASRVLAFGHENGRLHQWKNRHETAIAKAAEAAKFCGACKKTRCGPTVSRCVSLSVNYVNAQRHLAEGDDGSGKMV</sequence>
<protein>
    <submittedName>
        <fullName evidence="1">Uncharacterized protein</fullName>
    </submittedName>
</protein>
<proteinExistence type="predicted"/>
<comment type="caution">
    <text evidence="1">The sequence shown here is derived from an EMBL/GenBank/DDBJ whole genome shotgun (WGS) entry which is preliminary data.</text>
</comment>
<dbReference type="Proteomes" id="UP000071859">
    <property type="component" value="Unassembled WGS sequence"/>
</dbReference>
<reference evidence="1" key="1">
    <citation type="submission" date="2016-01" db="EMBL/GenBank/DDBJ databases">
        <authorList>
            <person name="Peeters C."/>
        </authorList>
    </citation>
    <scope>NUCLEOTIDE SEQUENCE</scope>
    <source>
        <strain evidence="1">LMG 29321</strain>
    </source>
</reference>
<gene>
    <name evidence="1" type="ORF">AWB78_08732</name>
</gene>
<accession>A0A158ELR6</accession>
<name>A0A158ELR6_9BURK</name>
<dbReference type="AlphaFoldDB" id="A0A158ELR6"/>
<dbReference type="EMBL" id="FCOX02000361">
    <property type="protein sequence ID" value="SAL07828.1"/>
    <property type="molecule type" value="Genomic_DNA"/>
</dbReference>
<evidence type="ECO:0000313" key="2">
    <source>
        <dbReference type="Proteomes" id="UP000071859"/>
    </source>
</evidence>
<organism evidence="1 2">
    <name type="scientific">Caballeronia calidae</name>
    <dbReference type="NCBI Taxonomy" id="1777139"/>
    <lineage>
        <taxon>Bacteria</taxon>
        <taxon>Pseudomonadati</taxon>
        <taxon>Pseudomonadota</taxon>
        <taxon>Betaproteobacteria</taxon>
        <taxon>Burkholderiales</taxon>
        <taxon>Burkholderiaceae</taxon>
        <taxon>Caballeronia</taxon>
    </lineage>
</organism>
<keyword evidence="2" id="KW-1185">Reference proteome</keyword>
<evidence type="ECO:0000313" key="1">
    <source>
        <dbReference type="EMBL" id="SAL07828.1"/>
    </source>
</evidence>